<comment type="caution">
    <text evidence="1">The sequence shown here is derived from an EMBL/GenBank/DDBJ whole genome shotgun (WGS) entry which is preliminary data.</text>
</comment>
<dbReference type="EMBL" id="CM044708">
    <property type="protein sequence ID" value="KAI5647460.1"/>
    <property type="molecule type" value="Genomic_DNA"/>
</dbReference>
<protein>
    <submittedName>
        <fullName evidence="1">Uncharacterized protein</fullName>
    </submittedName>
</protein>
<organism evidence="1 2">
    <name type="scientific">Catharanthus roseus</name>
    <name type="common">Madagascar periwinkle</name>
    <name type="synonym">Vinca rosea</name>
    <dbReference type="NCBI Taxonomy" id="4058"/>
    <lineage>
        <taxon>Eukaryota</taxon>
        <taxon>Viridiplantae</taxon>
        <taxon>Streptophyta</taxon>
        <taxon>Embryophyta</taxon>
        <taxon>Tracheophyta</taxon>
        <taxon>Spermatophyta</taxon>
        <taxon>Magnoliopsida</taxon>
        <taxon>eudicotyledons</taxon>
        <taxon>Gunneridae</taxon>
        <taxon>Pentapetalae</taxon>
        <taxon>asterids</taxon>
        <taxon>lamiids</taxon>
        <taxon>Gentianales</taxon>
        <taxon>Apocynaceae</taxon>
        <taxon>Rauvolfioideae</taxon>
        <taxon>Vinceae</taxon>
        <taxon>Catharanthinae</taxon>
        <taxon>Catharanthus</taxon>
    </lineage>
</organism>
<sequence>MSTTTPTPPLPSNPNKASHYIDDSQFITKNTKNENEESQRRKWSSQYLKKQQSSKVVTTEGQSKKKSFIWDWLEGKLENKNKNFSDYKGSSSSSSPMVDIRRPLLTPKPMDVAQGTSNLVGLYDPTSNMIFYMNFNEYVNLFGISLEDKTKEKEEKLVDDEEKEVEETKEKSVKTYVRRSTMKSQVKNIKIGAIDVQVPLKTSSSLSIEGENVNEIKVNEHA</sequence>
<gene>
    <name evidence="1" type="ORF">M9H77_33465</name>
</gene>
<evidence type="ECO:0000313" key="2">
    <source>
        <dbReference type="Proteomes" id="UP001060085"/>
    </source>
</evidence>
<reference evidence="2" key="1">
    <citation type="journal article" date="2023" name="Nat. Plants">
        <title>Single-cell RNA sequencing provides a high-resolution roadmap for understanding the multicellular compartmentation of specialized metabolism.</title>
        <authorList>
            <person name="Sun S."/>
            <person name="Shen X."/>
            <person name="Li Y."/>
            <person name="Li Y."/>
            <person name="Wang S."/>
            <person name="Li R."/>
            <person name="Zhang H."/>
            <person name="Shen G."/>
            <person name="Guo B."/>
            <person name="Wei J."/>
            <person name="Xu J."/>
            <person name="St-Pierre B."/>
            <person name="Chen S."/>
            <person name="Sun C."/>
        </authorList>
    </citation>
    <scope>NUCLEOTIDE SEQUENCE [LARGE SCALE GENOMIC DNA]</scope>
</reference>
<accession>A0ACB9ZJ95</accession>
<dbReference type="Proteomes" id="UP001060085">
    <property type="component" value="Linkage Group LG08"/>
</dbReference>
<proteinExistence type="predicted"/>
<keyword evidence="2" id="KW-1185">Reference proteome</keyword>
<name>A0ACB9ZJ95_CATRO</name>
<evidence type="ECO:0000313" key="1">
    <source>
        <dbReference type="EMBL" id="KAI5647460.1"/>
    </source>
</evidence>